<feature type="compositionally biased region" description="Polar residues" evidence="2">
    <location>
        <begin position="388"/>
        <end position="398"/>
    </location>
</feature>
<feature type="region of interest" description="Disordered" evidence="2">
    <location>
        <begin position="39"/>
        <end position="93"/>
    </location>
</feature>
<dbReference type="Proteomes" id="UP000319143">
    <property type="component" value="Unassembled WGS sequence"/>
</dbReference>
<feature type="compositionally biased region" description="Polar residues" evidence="2">
    <location>
        <begin position="57"/>
        <end position="68"/>
    </location>
</feature>
<dbReference type="InterPro" id="IPR004387">
    <property type="entry name" value="Pept_M50_Zn"/>
</dbReference>
<dbReference type="EMBL" id="SJPV01000002">
    <property type="protein sequence ID" value="TWU40520.1"/>
    <property type="molecule type" value="Genomic_DNA"/>
</dbReference>
<accession>A0A5C6DV04</accession>
<sequence length="440" mass="46192">MIHQRSPSLILAMTVGFVTFFATDSAHAQLFPRLRARLNGSSYRPGAPYREPAQRPMPSNGSLNSGRNSADRTLRSMRPAQPVSPNRADLPQSDAEADELLGKSILDRGDTTDSAVGNVSIGVDVKSSSAQPGGLPEGLIVSRISDQSLADEAGLRVGDLIISLDGQPTANVAAVRGVLDQKKPGDRVVARVIRGQESGNLSLPLVEQLAETPAASETLKKSVAAQPRGDMSAARLGIEVENGQNIRGAVVSHVKPGSAGESLGLRTSDRIVSIDDEFIASGEQFLNKLSDWNSQEPLEIQLIRDEKLYTMSLDLTAAKPFAPNGEKAAAASIAGSGEMPLDSATEKSSGKSVLGGIGSALGGLFGGMGGDTKEPSAVETATPRVTEPSVQQLPQQEPTAIATEEDDLALGDDEPIGQLGFEDLRAPVPVPIEPQPRDFE</sequence>
<gene>
    <name evidence="4" type="primary">degP_2</name>
    <name evidence="4" type="ORF">Poly41_13530</name>
</gene>
<dbReference type="InterPro" id="IPR001478">
    <property type="entry name" value="PDZ"/>
</dbReference>
<feature type="compositionally biased region" description="Acidic residues" evidence="2">
    <location>
        <begin position="403"/>
        <end position="415"/>
    </location>
</feature>
<dbReference type="RefSeq" id="WP_146525124.1">
    <property type="nucleotide sequence ID" value="NZ_SJPV01000002.1"/>
</dbReference>
<dbReference type="GO" id="GO:0006508">
    <property type="term" value="P:proteolysis"/>
    <property type="evidence" value="ECO:0007669"/>
    <property type="project" value="UniProtKB-KW"/>
</dbReference>
<dbReference type="Gene3D" id="2.30.42.10">
    <property type="match status" value="2"/>
</dbReference>
<comment type="cofactor">
    <cofactor evidence="1">
        <name>Zn(2+)</name>
        <dbReference type="ChEBI" id="CHEBI:29105"/>
    </cofactor>
</comment>
<protein>
    <submittedName>
        <fullName evidence="4">Periplasmic serine endoprotease DegP</fullName>
        <ecNumber evidence="4">3.4.21.107</ecNumber>
    </submittedName>
</protein>
<proteinExistence type="predicted"/>
<organism evidence="4 5">
    <name type="scientific">Novipirellula artificiosorum</name>
    <dbReference type="NCBI Taxonomy" id="2528016"/>
    <lineage>
        <taxon>Bacteria</taxon>
        <taxon>Pseudomonadati</taxon>
        <taxon>Planctomycetota</taxon>
        <taxon>Planctomycetia</taxon>
        <taxon>Pirellulales</taxon>
        <taxon>Pirellulaceae</taxon>
        <taxon>Novipirellula</taxon>
    </lineage>
</organism>
<dbReference type="OrthoDB" id="289207at2"/>
<evidence type="ECO:0000259" key="3">
    <source>
        <dbReference type="PROSITE" id="PS50106"/>
    </source>
</evidence>
<evidence type="ECO:0000256" key="2">
    <source>
        <dbReference type="SAM" id="MobiDB-lite"/>
    </source>
</evidence>
<evidence type="ECO:0000256" key="1">
    <source>
        <dbReference type="ARBA" id="ARBA00001947"/>
    </source>
</evidence>
<dbReference type="PANTHER" id="PTHR42837:SF2">
    <property type="entry name" value="MEMBRANE METALLOPROTEASE ARASP2, CHLOROPLASTIC-RELATED"/>
    <property type="match status" value="1"/>
</dbReference>
<dbReference type="GO" id="GO:0016020">
    <property type="term" value="C:membrane"/>
    <property type="evidence" value="ECO:0007669"/>
    <property type="project" value="InterPro"/>
</dbReference>
<dbReference type="CDD" id="cd06779">
    <property type="entry name" value="cpPDZ_Deg_HtrA-like"/>
    <property type="match status" value="1"/>
</dbReference>
<comment type="caution">
    <text evidence="4">The sequence shown here is derived from an EMBL/GenBank/DDBJ whole genome shotgun (WGS) entry which is preliminary data.</text>
</comment>
<evidence type="ECO:0000313" key="4">
    <source>
        <dbReference type="EMBL" id="TWU40520.1"/>
    </source>
</evidence>
<dbReference type="InterPro" id="IPR036034">
    <property type="entry name" value="PDZ_sf"/>
</dbReference>
<keyword evidence="4" id="KW-0378">Hydrolase</keyword>
<keyword evidence="5" id="KW-1185">Reference proteome</keyword>
<evidence type="ECO:0000313" key="5">
    <source>
        <dbReference type="Proteomes" id="UP000319143"/>
    </source>
</evidence>
<dbReference type="Pfam" id="PF13180">
    <property type="entry name" value="PDZ_2"/>
    <property type="match status" value="2"/>
</dbReference>
<name>A0A5C6DV04_9BACT</name>
<reference evidence="4 5" key="1">
    <citation type="submission" date="2019-02" db="EMBL/GenBank/DDBJ databases">
        <title>Deep-cultivation of Planctomycetes and their phenomic and genomic characterization uncovers novel biology.</title>
        <authorList>
            <person name="Wiegand S."/>
            <person name="Jogler M."/>
            <person name="Boedeker C."/>
            <person name="Pinto D."/>
            <person name="Vollmers J."/>
            <person name="Rivas-Marin E."/>
            <person name="Kohn T."/>
            <person name="Peeters S.H."/>
            <person name="Heuer A."/>
            <person name="Rast P."/>
            <person name="Oberbeckmann S."/>
            <person name="Bunk B."/>
            <person name="Jeske O."/>
            <person name="Meyerdierks A."/>
            <person name="Storesund J.E."/>
            <person name="Kallscheuer N."/>
            <person name="Luecker S."/>
            <person name="Lage O.M."/>
            <person name="Pohl T."/>
            <person name="Merkel B.J."/>
            <person name="Hornburger P."/>
            <person name="Mueller R.-W."/>
            <person name="Bruemmer F."/>
            <person name="Labrenz M."/>
            <person name="Spormann A.M."/>
            <person name="Op Den Camp H."/>
            <person name="Overmann J."/>
            <person name="Amann R."/>
            <person name="Jetten M.S.M."/>
            <person name="Mascher T."/>
            <person name="Medema M.H."/>
            <person name="Devos D.P."/>
            <person name="Kaster A.-K."/>
            <person name="Ovreas L."/>
            <person name="Rohde M."/>
            <person name="Galperin M.Y."/>
            <person name="Jogler C."/>
        </authorList>
    </citation>
    <scope>NUCLEOTIDE SEQUENCE [LARGE SCALE GENOMIC DNA]</scope>
    <source>
        <strain evidence="4 5">Poly41</strain>
    </source>
</reference>
<dbReference type="AlphaFoldDB" id="A0A5C6DV04"/>
<dbReference type="PANTHER" id="PTHR42837">
    <property type="entry name" value="REGULATOR OF SIGMA-E PROTEASE RSEP"/>
    <property type="match status" value="1"/>
</dbReference>
<dbReference type="GO" id="GO:0004222">
    <property type="term" value="F:metalloendopeptidase activity"/>
    <property type="evidence" value="ECO:0007669"/>
    <property type="project" value="InterPro"/>
</dbReference>
<feature type="region of interest" description="Disordered" evidence="2">
    <location>
        <begin position="365"/>
        <end position="440"/>
    </location>
</feature>
<feature type="domain" description="PDZ" evidence="3">
    <location>
        <begin position="117"/>
        <end position="196"/>
    </location>
</feature>
<dbReference type="SMART" id="SM00228">
    <property type="entry name" value="PDZ"/>
    <property type="match status" value="2"/>
</dbReference>
<dbReference type="PROSITE" id="PS50106">
    <property type="entry name" value="PDZ"/>
    <property type="match status" value="2"/>
</dbReference>
<keyword evidence="4" id="KW-0645">Protease</keyword>
<feature type="domain" description="PDZ" evidence="3">
    <location>
        <begin position="220"/>
        <end position="276"/>
    </location>
</feature>
<dbReference type="EC" id="3.4.21.107" evidence="4"/>
<dbReference type="SUPFAM" id="SSF50156">
    <property type="entry name" value="PDZ domain-like"/>
    <property type="match status" value="2"/>
</dbReference>